<feature type="transmembrane region" description="Helical" evidence="6">
    <location>
        <begin position="460"/>
        <end position="483"/>
    </location>
</feature>
<keyword evidence="2 6" id="KW-0812">Transmembrane</keyword>
<feature type="transmembrane region" description="Helical" evidence="6">
    <location>
        <begin position="427"/>
        <end position="453"/>
    </location>
</feature>
<feature type="compositionally biased region" description="Low complexity" evidence="5">
    <location>
        <begin position="1"/>
        <end position="13"/>
    </location>
</feature>
<evidence type="ECO:0000256" key="4">
    <source>
        <dbReference type="ARBA" id="ARBA00023136"/>
    </source>
</evidence>
<reference evidence="8 9" key="1">
    <citation type="submission" date="2016-07" db="EMBL/GenBank/DDBJ databases">
        <title>Pervasive Adenine N6-methylation of Active Genes in Fungi.</title>
        <authorList>
            <consortium name="DOE Joint Genome Institute"/>
            <person name="Mondo S.J."/>
            <person name="Dannebaum R.O."/>
            <person name="Kuo R.C."/>
            <person name="Labutti K."/>
            <person name="Haridas S."/>
            <person name="Kuo A."/>
            <person name="Salamov A."/>
            <person name="Ahrendt S.R."/>
            <person name="Lipzen A."/>
            <person name="Sullivan W."/>
            <person name="Andreopoulos W.B."/>
            <person name="Clum A."/>
            <person name="Lindquist E."/>
            <person name="Daum C."/>
            <person name="Ramamoorthy G.K."/>
            <person name="Gryganskyi A."/>
            <person name="Culley D."/>
            <person name="Magnuson J.K."/>
            <person name="James T.Y."/>
            <person name="O'Malley M.A."/>
            <person name="Stajich J.E."/>
            <person name="Spatafora J.W."/>
            <person name="Visel A."/>
            <person name="Grigoriev I.V."/>
        </authorList>
    </citation>
    <scope>NUCLEOTIDE SEQUENCE [LARGE SCALE GENOMIC DNA]</scope>
    <source>
        <strain evidence="8 9">62-1032</strain>
    </source>
</reference>
<feature type="transmembrane region" description="Helical" evidence="6">
    <location>
        <begin position="230"/>
        <end position="248"/>
    </location>
</feature>
<proteinExistence type="predicted"/>
<feature type="domain" description="Major facilitator superfamily (MFS) profile" evidence="7">
    <location>
        <begin position="106"/>
        <end position="528"/>
    </location>
</feature>
<comment type="subcellular location">
    <subcellularLocation>
        <location evidence="1">Membrane</location>
        <topology evidence="1">Multi-pass membrane protein</topology>
    </subcellularLocation>
</comment>
<dbReference type="InterPro" id="IPR020846">
    <property type="entry name" value="MFS_dom"/>
</dbReference>
<name>A0A1Y2DC12_9BASI</name>
<evidence type="ECO:0000256" key="5">
    <source>
        <dbReference type="SAM" id="MobiDB-lite"/>
    </source>
</evidence>
<feature type="transmembrane region" description="Helical" evidence="6">
    <location>
        <begin position="141"/>
        <end position="160"/>
    </location>
</feature>
<evidence type="ECO:0000256" key="6">
    <source>
        <dbReference type="SAM" id="Phobius"/>
    </source>
</evidence>
<dbReference type="PROSITE" id="PS50850">
    <property type="entry name" value="MFS"/>
    <property type="match status" value="1"/>
</dbReference>
<feature type="transmembrane region" description="Helical" evidence="6">
    <location>
        <begin position="260"/>
        <end position="279"/>
    </location>
</feature>
<keyword evidence="3 6" id="KW-1133">Transmembrane helix</keyword>
<evidence type="ECO:0000256" key="1">
    <source>
        <dbReference type="ARBA" id="ARBA00004141"/>
    </source>
</evidence>
<feature type="transmembrane region" description="Helical" evidence="6">
    <location>
        <begin position="401"/>
        <end position="421"/>
    </location>
</feature>
<dbReference type="OrthoDB" id="6770063at2759"/>
<dbReference type="InterPro" id="IPR036259">
    <property type="entry name" value="MFS_trans_sf"/>
</dbReference>
<feature type="transmembrane region" description="Helical" evidence="6">
    <location>
        <begin position="489"/>
        <end position="512"/>
    </location>
</feature>
<feature type="transmembrane region" description="Helical" evidence="6">
    <location>
        <begin position="104"/>
        <end position="129"/>
    </location>
</feature>
<comment type="caution">
    <text evidence="8">The sequence shown here is derived from an EMBL/GenBank/DDBJ whole genome shotgun (WGS) entry which is preliminary data.</text>
</comment>
<dbReference type="Pfam" id="PF07690">
    <property type="entry name" value="MFS_1"/>
    <property type="match status" value="1"/>
</dbReference>
<dbReference type="PANTHER" id="PTHR23502">
    <property type="entry name" value="MAJOR FACILITATOR SUPERFAMILY"/>
    <property type="match status" value="1"/>
</dbReference>
<feature type="transmembrane region" description="Helical" evidence="6">
    <location>
        <begin position="172"/>
        <end position="190"/>
    </location>
</feature>
<protein>
    <submittedName>
        <fullName evidence="8">Major facilitator superfamily domain-containing protein</fullName>
    </submittedName>
</protein>
<dbReference type="GO" id="GO:0005886">
    <property type="term" value="C:plasma membrane"/>
    <property type="evidence" value="ECO:0007669"/>
    <property type="project" value="TreeGrafter"/>
</dbReference>
<evidence type="ECO:0000313" key="9">
    <source>
        <dbReference type="Proteomes" id="UP000193467"/>
    </source>
</evidence>
<feature type="transmembrane region" description="Helical" evidence="6">
    <location>
        <begin position="327"/>
        <end position="354"/>
    </location>
</feature>
<keyword evidence="4 6" id="KW-0472">Membrane</keyword>
<dbReference type="InParanoid" id="A0A1Y2DC12"/>
<evidence type="ECO:0000259" key="7">
    <source>
        <dbReference type="PROSITE" id="PS50850"/>
    </source>
</evidence>
<dbReference type="InterPro" id="IPR011701">
    <property type="entry name" value="MFS"/>
</dbReference>
<dbReference type="CDD" id="cd17323">
    <property type="entry name" value="MFS_Tpo1_MDR_like"/>
    <property type="match status" value="1"/>
</dbReference>
<keyword evidence="9" id="KW-1185">Reference proteome</keyword>
<dbReference type="Proteomes" id="UP000193467">
    <property type="component" value="Unassembled WGS sequence"/>
</dbReference>
<dbReference type="GO" id="GO:0022857">
    <property type="term" value="F:transmembrane transporter activity"/>
    <property type="evidence" value="ECO:0007669"/>
    <property type="project" value="InterPro"/>
</dbReference>
<dbReference type="SUPFAM" id="SSF103473">
    <property type="entry name" value="MFS general substrate transporter"/>
    <property type="match status" value="1"/>
</dbReference>
<gene>
    <name evidence="8" type="ORF">BCR35DRAFT_347722</name>
</gene>
<dbReference type="AlphaFoldDB" id="A0A1Y2DC12"/>
<accession>A0A1Y2DC12</accession>
<dbReference type="STRING" id="106004.A0A1Y2DC12"/>
<evidence type="ECO:0000256" key="3">
    <source>
        <dbReference type="ARBA" id="ARBA00022989"/>
    </source>
</evidence>
<organism evidence="8 9">
    <name type="scientific">Leucosporidium creatinivorum</name>
    <dbReference type="NCBI Taxonomy" id="106004"/>
    <lineage>
        <taxon>Eukaryota</taxon>
        <taxon>Fungi</taxon>
        <taxon>Dikarya</taxon>
        <taxon>Basidiomycota</taxon>
        <taxon>Pucciniomycotina</taxon>
        <taxon>Microbotryomycetes</taxon>
        <taxon>Leucosporidiales</taxon>
        <taxon>Leucosporidium</taxon>
    </lineage>
</organism>
<evidence type="ECO:0000256" key="2">
    <source>
        <dbReference type="ARBA" id="ARBA00022692"/>
    </source>
</evidence>
<dbReference type="EMBL" id="MCGR01000084">
    <property type="protein sequence ID" value="ORY56813.1"/>
    <property type="molecule type" value="Genomic_DNA"/>
</dbReference>
<feature type="region of interest" description="Disordered" evidence="5">
    <location>
        <begin position="1"/>
        <end position="94"/>
    </location>
</feature>
<dbReference type="PANTHER" id="PTHR23502:SF184">
    <property type="entry name" value="MAJOR FACILITATOR SUPERFAMILY (MFS) PROFILE DOMAIN-CONTAINING PROTEIN"/>
    <property type="match status" value="1"/>
</dbReference>
<sequence>MDHTTTSTDTTSTLADSPRAGDSKPLAKASSRSSVETTDFAGDLDLEGQIQGATRTQNGSGGQLDLQEKNGAPSSAKAGQGALPATLAHDDPKNPRNWSTGKKLLVNFVLCVWVLSLTYSSTAYVASLPALEARFHIGKEAAILGVSLMVFGFAAGPLLWGPASEMLGRRLVYIITGVCYTAFSFGAAFSPNAGGLLVFRFLIGFFGSASINNVPASIGDYTSLAERGPYSILYALMAFGGPALGPLCSSFIESDVGFRWNLRVMAIFSGIMSLLAAFVPETHGPTLLKWRIKKEGNAPPALSTRQVVAVYKVALARPIVYLFTEPLVTLVCVFLSILYGCLYGFFEAFTVVYLEKRGMKSTSYGLTCEWALFRLNRSYLKAAKAAADRGEKTPPEARLTLAYPGAILAPISLFIFAWTAPFPHIHWAVPCLAELLFGLSMLLIFTAFIPYLIDNMLSTAASALAAGMASRALVGGAFPLFALQMYHKLSVQGATSLLAGITLCLAPIPFVFKRYGHKLREKSKHAGL</sequence>
<evidence type="ECO:0000313" key="8">
    <source>
        <dbReference type="EMBL" id="ORY56813.1"/>
    </source>
</evidence>
<dbReference type="Gene3D" id="1.20.1250.20">
    <property type="entry name" value="MFS general substrate transporter like domains"/>
    <property type="match status" value="1"/>
</dbReference>